<evidence type="ECO:0000256" key="4">
    <source>
        <dbReference type="ARBA" id="ARBA00022989"/>
    </source>
</evidence>
<evidence type="ECO:0000256" key="3">
    <source>
        <dbReference type="ARBA" id="ARBA00022692"/>
    </source>
</evidence>
<evidence type="ECO:0000256" key="5">
    <source>
        <dbReference type="ARBA" id="ARBA00023136"/>
    </source>
</evidence>
<dbReference type="STRING" id="48709.A0A1D2MMW8"/>
<keyword evidence="4 6" id="KW-1133">Transmembrane helix</keyword>
<keyword evidence="5 6" id="KW-0472">Membrane</keyword>
<comment type="caution">
    <text evidence="8">The sequence shown here is derived from an EMBL/GenBank/DDBJ whole genome shotgun (WGS) entry which is preliminary data.</text>
</comment>
<gene>
    <name evidence="8" type="ORF">Ocin01_12277</name>
</gene>
<dbReference type="PANTHER" id="PTHR30294:SF38">
    <property type="entry name" value="TRANSPORT PERMEASE PROTEIN"/>
    <property type="match status" value="1"/>
</dbReference>
<evidence type="ECO:0000313" key="8">
    <source>
        <dbReference type="EMBL" id="ODM94406.1"/>
    </source>
</evidence>
<keyword evidence="3 6" id="KW-0812">Transmembrane</keyword>
<feature type="transmembrane region" description="Helical" evidence="6">
    <location>
        <begin position="343"/>
        <end position="361"/>
    </location>
</feature>
<dbReference type="GO" id="GO:0005886">
    <property type="term" value="C:plasma membrane"/>
    <property type="evidence" value="ECO:0007669"/>
    <property type="project" value="UniProtKB-SubCell"/>
</dbReference>
<evidence type="ECO:0000256" key="1">
    <source>
        <dbReference type="ARBA" id="ARBA00004651"/>
    </source>
</evidence>
<dbReference type="Proteomes" id="UP000094527">
    <property type="component" value="Unassembled WGS sequence"/>
</dbReference>
<protein>
    <submittedName>
        <fullName evidence="8">ABC transporter G family member 20</fullName>
    </submittedName>
</protein>
<dbReference type="InterPro" id="IPR036249">
    <property type="entry name" value="Thioredoxin-like_sf"/>
</dbReference>
<dbReference type="InterPro" id="IPR051449">
    <property type="entry name" value="ABC-2_transporter_component"/>
</dbReference>
<evidence type="ECO:0000256" key="2">
    <source>
        <dbReference type="ARBA" id="ARBA00022475"/>
    </source>
</evidence>
<dbReference type="SUPFAM" id="SSF52833">
    <property type="entry name" value="Thioredoxin-like"/>
    <property type="match status" value="1"/>
</dbReference>
<dbReference type="EMBL" id="LJIJ01000809">
    <property type="protein sequence ID" value="ODM94406.1"/>
    <property type="molecule type" value="Genomic_DNA"/>
</dbReference>
<evidence type="ECO:0000256" key="6">
    <source>
        <dbReference type="SAM" id="Phobius"/>
    </source>
</evidence>
<keyword evidence="9" id="KW-1185">Reference proteome</keyword>
<feature type="transmembrane region" description="Helical" evidence="6">
    <location>
        <begin position="133"/>
        <end position="153"/>
    </location>
</feature>
<feature type="domain" description="Thioredoxin" evidence="7">
    <location>
        <begin position="474"/>
        <end position="614"/>
    </location>
</feature>
<reference evidence="8 9" key="1">
    <citation type="journal article" date="2016" name="Genome Biol. Evol.">
        <title>Gene Family Evolution Reflects Adaptation to Soil Environmental Stressors in the Genome of the Collembolan Orchesella cincta.</title>
        <authorList>
            <person name="Faddeeva-Vakhrusheva A."/>
            <person name="Derks M.F."/>
            <person name="Anvar S.Y."/>
            <person name="Agamennone V."/>
            <person name="Suring W."/>
            <person name="Smit S."/>
            <person name="van Straalen N.M."/>
            <person name="Roelofs D."/>
        </authorList>
    </citation>
    <scope>NUCLEOTIDE SEQUENCE [LARGE SCALE GENOMIC DNA]</scope>
    <source>
        <tissue evidence="8">Mixed pool</tissue>
    </source>
</reference>
<dbReference type="PANTHER" id="PTHR30294">
    <property type="entry name" value="MEMBRANE COMPONENT OF ABC TRANSPORTER YHHJ-RELATED"/>
    <property type="match status" value="1"/>
</dbReference>
<dbReference type="Pfam" id="PF00085">
    <property type="entry name" value="Thioredoxin"/>
    <property type="match status" value="1"/>
</dbReference>
<dbReference type="Pfam" id="PF12698">
    <property type="entry name" value="ABC2_membrane_3"/>
    <property type="match status" value="1"/>
</dbReference>
<feature type="transmembrane region" description="Helical" evidence="6">
    <location>
        <begin position="373"/>
        <end position="397"/>
    </location>
</feature>
<organism evidence="8 9">
    <name type="scientific">Orchesella cincta</name>
    <name type="common">Springtail</name>
    <name type="synonym">Podura cincta</name>
    <dbReference type="NCBI Taxonomy" id="48709"/>
    <lineage>
        <taxon>Eukaryota</taxon>
        <taxon>Metazoa</taxon>
        <taxon>Ecdysozoa</taxon>
        <taxon>Arthropoda</taxon>
        <taxon>Hexapoda</taxon>
        <taxon>Collembola</taxon>
        <taxon>Entomobryomorpha</taxon>
        <taxon>Entomobryoidea</taxon>
        <taxon>Orchesellidae</taxon>
        <taxon>Orchesellinae</taxon>
        <taxon>Orchesella</taxon>
    </lineage>
</organism>
<dbReference type="InterPro" id="IPR013766">
    <property type="entry name" value="Thioredoxin_domain"/>
</dbReference>
<evidence type="ECO:0000259" key="7">
    <source>
        <dbReference type="PROSITE" id="PS51352"/>
    </source>
</evidence>
<keyword evidence="2" id="KW-1003">Cell membrane</keyword>
<dbReference type="PROSITE" id="PS51352">
    <property type="entry name" value="THIOREDOXIN_2"/>
    <property type="match status" value="1"/>
</dbReference>
<feature type="transmembrane region" description="Helical" evidence="6">
    <location>
        <begin position="431"/>
        <end position="451"/>
    </location>
</feature>
<dbReference type="InterPro" id="IPR013525">
    <property type="entry name" value="ABC2_TM"/>
</dbReference>
<dbReference type="GO" id="GO:0140359">
    <property type="term" value="F:ABC-type transporter activity"/>
    <property type="evidence" value="ECO:0007669"/>
    <property type="project" value="InterPro"/>
</dbReference>
<name>A0A1D2MMW8_ORCCI</name>
<dbReference type="OrthoDB" id="71336at2759"/>
<dbReference type="Gene3D" id="3.40.30.10">
    <property type="entry name" value="Glutaredoxin"/>
    <property type="match status" value="1"/>
</dbReference>
<proteinExistence type="predicted"/>
<evidence type="ECO:0000313" key="9">
    <source>
        <dbReference type="Proteomes" id="UP000094527"/>
    </source>
</evidence>
<feature type="non-terminal residue" evidence="8">
    <location>
        <position position="614"/>
    </location>
</feature>
<dbReference type="AlphaFoldDB" id="A0A1D2MMW8"/>
<feature type="transmembrane region" description="Helical" evidence="6">
    <location>
        <begin position="404"/>
        <end position="425"/>
    </location>
</feature>
<sequence length="614" mass="68246">MIGLMGNGRLLYENPPGTLLRQTGSRLLADAVLQVYQRYESEDSNYYCRSLEQGESAGGKSDSTLNHNCDSTEPKTSAKMMYAKKDSLNLNDESSAKISGSVQNVKTLPQPPASRTIASLLKRNFIQMMRNPWYLSFLLILPAVQVLAAVVAIGGHPRHLNVGAVVNEFESSSISVLNSCPEKFYSCRYLKLIPDSDVRVHFYQSEEKAIEATKQTEIAAFITFPENFTAHMKDRILFNNFAENSTLDGSQIELRRDMTDTLVALRLTQVLMETLQKFILTIFDSPDNDPRLGMLPLNFSDPIYGSKDISHQSYIAAGIIVSGTMERTLVAGVTKSLVLSGELITQAVILTVQTALMYVIVVALSDVKMQGSFLLSFLLAYLNGILGVALGFALPLICKREVEALLLACGLILPDVVIGGLCWPMEFKAGWITYLSYGLPHTFGGIAMRSIMNRGWGFTHSSVTVRLGMHLFLLAISAQLVSSQQENPGHDSSVSEPVPLASSVLKYNREDFRKYVPTATRHHYIHFYAPWCSECKNVERLWAELAFNMHPKPDGEIIIAKVDCTIEIDLCTELYIPEFPTVKFFKRGGDPLGIPYRGKVHLPSMEQFLIDNIG</sequence>
<comment type="subcellular location">
    <subcellularLocation>
        <location evidence="1">Cell membrane</location>
        <topology evidence="1">Multi-pass membrane protein</topology>
    </subcellularLocation>
</comment>
<accession>A0A1D2MMW8</accession>